<keyword evidence="5" id="KW-0812">Transmembrane</keyword>
<evidence type="ECO:0000256" key="2">
    <source>
        <dbReference type="ARBA" id="ARBA00022777"/>
    </source>
</evidence>
<dbReference type="InterPro" id="IPR017205">
    <property type="entry name" value="Sig_transdc_His_kinase_ChrS"/>
</dbReference>
<dbReference type="GO" id="GO:0016020">
    <property type="term" value="C:membrane"/>
    <property type="evidence" value="ECO:0007669"/>
    <property type="project" value="InterPro"/>
</dbReference>
<name>A0A0Q1E2Z6_9CORY</name>
<keyword evidence="2 7" id="KW-0418">Kinase</keyword>
<feature type="transmembrane region" description="Helical" evidence="5">
    <location>
        <begin position="109"/>
        <end position="130"/>
    </location>
</feature>
<dbReference type="CDD" id="cd16917">
    <property type="entry name" value="HATPase_UhpB-NarQ-NarX-like"/>
    <property type="match status" value="1"/>
</dbReference>
<keyword evidence="1 7" id="KW-0808">Transferase</keyword>
<dbReference type="Gene3D" id="1.20.5.1930">
    <property type="match status" value="1"/>
</dbReference>
<dbReference type="Gene3D" id="3.30.565.10">
    <property type="entry name" value="Histidine kinase-like ATPase, C-terminal domain"/>
    <property type="match status" value="1"/>
</dbReference>
<evidence type="ECO:0000256" key="1">
    <source>
        <dbReference type="ARBA" id="ARBA00022679"/>
    </source>
</evidence>
<dbReference type="PIRSF" id="PIRSF037434">
    <property type="entry name" value="STHK_ChrS"/>
    <property type="match status" value="1"/>
</dbReference>
<dbReference type="PATRIC" id="fig|1544413.3.peg.37"/>
<keyword evidence="3" id="KW-0902">Two-component regulatory system</keyword>
<dbReference type="Pfam" id="PF07730">
    <property type="entry name" value="HisKA_3"/>
    <property type="match status" value="1"/>
</dbReference>
<evidence type="ECO:0000259" key="6">
    <source>
        <dbReference type="SMART" id="SM00387"/>
    </source>
</evidence>
<proteinExistence type="predicted"/>
<evidence type="ECO:0000256" key="4">
    <source>
        <dbReference type="SAM" id="Coils"/>
    </source>
</evidence>
<sequence>MRVGLHVLFAFLLLFGTVSTVSGMGAGSVAGVVATLALSCALAATYLAGTVWENRFAQRRTSRNPAPYRTAWLGLILAQWLGLLLLSAHFVWLLFPLVFLILHAASSDLVGLGTVLIAWGLSVGVPMLGWPLLTGTLGWGIGGIIGPFVGVAFAIACYFTYRALHREAERHRRLAQRLSATQEQLLLAENQAGRLAEREHLAREIHDTLAQGFNSIVLFSRACEKNLRSVSADSAFTGDAARALDTAREQIGIIHSVATENLAEARLLVSRGAPSHQDLSAALIELGQRTTQRHGLPVEVIAPEQATRELPDEIASALLRVAQEALTNVVRHAHASRARITVAAWERELTLDIFDDGTGFDPHATHGFGLPGIRSRLRELGGHLTIDSSPRGTVVAARVPWEQS</sequence>
<dbReference type="SUPFAM" id="SSF55874">
    <property type="entry name" value="ATPase domain of HSP90 chaperone/DNA topoisomerase II/histidine kinase"/>
    <property type="match status" value="1"/>
</dbReference>
<keyword evidence="8" id="KW-1185">Reference proteome</keyword>
<feature type="transmembrane region" description="Helical" evidence="5">
    <location>
        <begin position="70"/>
        <end position="103"/>
    </location>
</feature>
<dbReference type="InterPro" id="IPR003594">
    <property type="entry name" value="HATPase_dom"/>
</dbReference>
<feature type="domain" description="Histidine kinase/HSP90-like ATPase" evidence="6">
    <location>
        <begin position="313"/>
        <end position="403"/>
    </location>
</feature>
<dbReference type="EMBL" id="LKEV01000001">
    <property type="protein sequence ID" value="KQB86991.1"/>
    <property type="molecule type" value="Genomic_DNA"/>
</dbReference>
<keyword evidence="5" id="KW-0472">Membrane</keyword>
<gene>
    <name evidence="7" type="primary">liaS_1</name>
    <name evidence="7" type="ORF">Clow_00036</name>
</gene>
<dbReference type="STRING" id="1544413.Clow_00036"/>
<dbReference type="PANTHER" id="PTHR24421:SF62">
    <property type="entry name" value="SENSORY TRANSDUCTION HISTIDINE KINASE"/>
    <property type="match status" value="1"/>
</dbReference>
<dbReference type="AlphaFoldDB" id="A0A0Q1E2Z6"/>
<protein>
    <submittedName>
        <fullName evidence="7">Sensor histidine kinase LiaS</fullName>
        <ecNumber evidence="7">2.7.13.3</ecNumber>
    </submittedName>
</protein>
<comment type="caution">
    <text evidence="7">The sequence shown here is derived from an EMBL/GenBank/DDBJ whole genome shotgun (WGS) entry which is preliminary data.</text>
</comment>
<evidence type="ECO:0000313" key="7">
    <source>
        <dbReference type="EMBL" id="KQB86991.1"/>
    </source>
</evidence>
<dbReference type="InterPro" id="IPR036890">
    <property type="entry name" value="HATPase_C_sf"/>
</dbReference>
<dbReference type="EC" id="2.7.13.3" evidence="7"/>
<dbReference type="InterPro" id="IPR050482">
    <property type="entry name" value="Sensor_HK_TwoCompSys"/>
</dbReference>
<accession>A0A0Q1E2Z6</accession>
<dbReference type="InterPro" id="IPR011712">
    <property type="entry name" value="Sig_transdc_His_kin_sub3_dim/P"/>
</dbReference>
<dbReference type="SMART" id="SM00387">
    <property type="entry name" value="HATPase_c"/>
    <property type="match status" value="1"/>
</dbReference>
<dbReference type="Proteomes" id="UP000050488">
    <property type="component" value="Unassembled WGS sequence"/>
</dbReference>
<feature type="transmembrane region" description="Helical" evidence="5">
    <location>
        <begin position="30"/>
        <end position="49"/>
    </location>
</feature>
<feature type="coiled-coil region" evidence="4">
    <location>
        <begin position="161"/>
        <end position="198"/>
    </location>
</feature>
<organism evidence="7 8">
    <name type="scientific">Corynebacterium lowii</name>
    <dbReference type="NCBI Taxonomy" id="1544413"/>
    <lineage>
        <taxon>Bacteria</taxon>
        <taxon>Bacillati</taxon>
        <taxon>Actinomycetota</taxon>
        <taxon>Actinomycetes</taxon>
        <taxon>Mycobacteriales</taxon>
        <taxon>Corynebacteriaceae</taxon>
        <taxon>Corynebacterium</taxon>
    </lineage>
</organism>
<keyword evidence="5" id="KW-1133">Transmembrane helix</keyword>
<dbReference type="PANTHER" id="PTHR24421">
    <property type="entry name" value="NITRATE/NITRITE SENSOR PROTEIN NARX-RELATED"/>
    <property type="match status" value="1"/>
</dbReference>
<reference evidence="7 8" key="1">
    <citation type="submission" date="2015-10" db="EMBL/GenBank/DDBJ databases">
        <title>Corynebacteirum lowii and Corynebacterium oculi species nova, derived from human clinical disease and and emended description of Corynebacterium mastiditis.</title>
        <authorList>
            <person name="Bernard K."/>
            <person name="Pacheco A.L."/>
            <person name="Mcdougall C."/>
            <person name="Burtx T."/>
            <person name="Weibe D."/>
            <person name="Tyler S."/>
            <person name="Olson A.B."/>
            <person name="Cnockaert M."/>
            <person name="Eguchi H."/>
            <person name="Kuwahara T."/>
            <person name="Nakayama-Imaohji H."/>
            <person name="Boudewijins M."/>
            <person name="Van Hoecke F."/>
            <person name="Bernier A.-M."/>
            <person name="Vandamme P."/>
        </authorList>
    </citation>
    <scope>NUCLEOTIDE SEQUENCE [LARGE SCALE GENOMIC DNA]</scope>
    <source>
        <strain evidence="7 8">NML 130206</strain>
    </source>
</reference>
<dbReference type="Pfam" id="PF02518">
    <property type="entry name" value="HATPase_c"/>
    <property type="match status" value="1"/>
</dbReference>
<dbReference type="GO" id="GO:0046983">
    <property type="term" value="F:protein dimerization activity"/>
    <property type="evidence" value="ECO:0007669"/>
    <property type="project" value="InterPro"/>
</dbReference>
<dbReference type="GO" id="GO:0000155">
    <property type="term" value="F:phosphorelay sensor kinase activity"/>
    <property type="evidence" value="ECO:0007669"/>
    <property type="project" value="InterPro"/>
</dbReference>
<evidence type="ECO:0000256" key="3">
    <source>
        <dbReference type="ARBA" id="ARBA00023012"/>
    </source>
</evidence>
<evidence type="ECO:0000256" key="5">
    <source>
        <dbReference type="SAM" id="Phobius"/>
    </source>
</evidence>
<keyword evidence="4" id="KW-0175">Coiled coil</keyword>
<feature type="transmembrane region" description="Helical" evidence="5">
    <location>
        <begin position="137"/>
        <end position="161"/>
    </location>
</feature>
<evidence type="ECO:0000313" key="8">
    <source>
        <dbReference type="Proteomes" id="UP000050488"/>
    </source>
</evidence>